<dbReference type="Gene3D" id="3.80.10.10">
    <property type="entry name" value="Ribonuclease Inhibitor"/>
    <property type="match status" value="1"/>
</dbReference>
<evidence type="ECO:0000256" key="8">
    <source>
        <dbReference type="ARBA" id="ARBA00063603"/>
    </source>
</evidence>
<dbReference type="PANTHER" id="PTHR14224:SF9">
    <property type="entry name" value="LEUCINE-RICH REPEAT-CONTAINING PROTEIN 14"/>
    <property type="match status" value="1"/>
</dbReference>
<dbReference type="GeneID" id="127225716"/>
<evidence type="ECO:0000256" key="3">
    <source>
        <dbReference type="ARBA" id="ARBA00014228"/>
    </source>
</evidence>
<organism evidence="9 10">
    <name type="scientific">Phodopus roborovskii</name>
    <name type="common">Roborovski's desert hamster</name>
    <name type="synonym">Cricetulus roborovskii</name>
    <dbReference type="NCBI Taxonomy" id="109678"/>
    <lineage>
        <taxon>Eukaryota</taxon>
        <taxon>Metazoa</taxon>
        <taxon>Chordata</taxon>
        <taxon>Craniata</taxon>
        <taxon>Vertebrata</taxon>
        <taxon>Euteleostomi</taxon>
        <taxon>Mammalia</taxon>
        <taxon>Eutheria</taxon>
        <taxon>Euarchontoglires</taxon>
        <taxon>Glires</taxon>
        <taxon>Rodentia</taxon>
        <taxon>Myomorpha</taxon>
        <taxon>Muroidea</taxon>
        <taxon>Cricetidae</taxon>
        <taxon>Cricetinae</taxon>
        <taxon>Phodopus</taxon>
    </lineage>
</organism>
<dbReference type="CTD" id="9684"/>
<evidence type="ECO:0000256" key="4">
    <source>
        <dbReference type="ARBA" id="ARBA00022490"/>
    </source>
</evidence>
<dbReference type="AlphaFoldDB" id="A0AAU9ZHE2"/>
<dbReference type="InterPro" id="IPR001611">
    <property type="entry name" value="Leu-rich_rpt"/>
</dbReference>
<reference evidence="9" key="1">
    <citation type="submission" date="2022-06" db="EMBL/GenBank/DDBJ databases">
        <authorList>
            <person name="Andreotti S."/>
            <person name="Wyler E."/>
        </authorList>
    </citation>
    <scope>NUCLEOTIDE SEQUENCE</scope>
</reference>
<evidence type="ECO:0000256" key="1">
    <source>
        <dbReference type="ARBA" id="ARBA00004496"/>
    </source>
</evidence>
<protein>
    <recommendedName>
        <fullName evidence="3">Leucine-rich repeat-containing protein 14</fullName>
    </recommendedName>
</protein>
<name>A0AAU9ZHE2_PHORO</name>
<evidence type="ECO:0000313" key="10">
    <source>
        <dbReference type="Proteomes" id="UP001152836"/>
    </source>
</evidence>
<comment type="caution">
    <text evidence="9">The sequence shown here is derived from an EMBL/GenBank/DDBJ whole genome shotgun (WGS) entry which is preliminary data.</text>
</comment>
<comment type="subunit">
    <text evidence="8">Interacts with IKBKB; disrupts IKBKB-IKBKG interaction preventing I-kappa-B-kinase (IKK) core complex formation and leading to a decrease of IKBKB phosphorylation and NF-kappaB activation. Interacts with CHUK.</text>
</comment>
<evidence type="ECO:0000256" key="5">
    <source>
        <dbReference type="ARBA" id="ARBA00022614"/>
    </source>
</evidence>
<comment type="subcellular location">
    <subcellularLocation>
        <location evidence="1">Cytoplasm</location>
    </subcellularLocation>
</comment>
<dbReference type="GO" id="GO:0019900">
    <property type="term" value="F:kinase binding"/>
    <property type="evidence" value="ECO:0007669"/>
    <property type="project" value="TreeGrafter"/>
</dbReference>
<proteinExistence type="inferred from homology"/>
<dbReference type="GO" id="GO:0005737">
    <property type="term" value="C:cytoplasm"/>
    <property type="evidence" value="ECO:0007669"/>
    <property type="project" value="UniProtKB-SubCell"/>
</dbReference>
<comment type="function">
    <text evidence="7">Negatively regulates Toll-like receptor-mediated NF-kappa-B signaling by disrupting IKK core complex formation through interaction with IKBKB.</text>
</comment>
<dbReference type="Pfam" id="PF13516">
    <property type="entry name" value="LRR_6"/>
    <property type="match status" value="2"/>
</dbReference>
<dbReference type="InterPro" id="IPR032675">
    <property type="entry name" value="LRR_dom_sf"/>
</dbReference>
<keyword evidence="4" id="KW-0963">Cytoplasm</keyword>
<dbReference type="Proteomes" id="UP001152836">
    <property type="component" value="Unassembled WGS sequence"/>
</dbReference>
<evidence type="ECO:0000256" key="6">
    <source>
        <dbReference type="ARBA" id="ARBA00022737"/>
    </source>
</evidence>
<evidence type="ECO:0000256" key="2">
    <source>
        <dbReference type="ARBA" id="ARBA00009552"/>
    </source>
</evidence>
<dbReference type="FunFam" id="3.80.10.10:FF:000119">
    <property type="entry name" value="Leucine-rich repeat-containing 14 isoform b"/>
    <property type="match status" value="1"/>
</dbReference>
<sequence>MHTLVFLSTRQVLQCQPAACQALPLLPRELFPLLFKVAFMDKKTVVLRELVHTWPFPLLSFQQLLQECAHCNRALLQERLSTESMHAVILGLTARLHTPEREAGTQPFCRKHALRVLDITGLLDDGVEQNPGTMSMWDCTAAVARTCIAQQQGGTAESGLSLPVPVEVRVDLRVNRASYTFLREALQSSVGSPLRLCCRDLRAEDLPMRNTVALLQLLDAGSLRRIDLRFNNLGLRGLSVIIPHVARFQHLASLRLHYVHGDSRQPSVDGEDNFRYFLAQMGRFICLRELSMGSSLLSGRLDQLLSTLQSPLESLELAFCALLPEDLRFLAQSTHATHLKKLDLSGNDLSGNQLIPFQGLLQAAAATLLHLELTECQLADAQLLATLPTLICCASLRYLGLYGNPLSMAGLKELLRHSVVQAELRTVVHPFPVDCYEDLPWPPPASVLLEASINEEKFARVEAELHQLLLASGRAHVLWTTDIYGRLAADYFNL</sequence>
<gene>
    <name evidence="9" type="primary">Lrrc14</name>
    <name evidence="9" type="ORF">PHOROB_LOCUS8299</name>
</gene>
<dbReference type="InterPro" id="IPR050694">
    <property type="entry name" value="LRRC14/PRAME"/>
</dbReference>
<dbReference type="RefSeq" id="XP_051045201.1">
    <property type="nucleotide sequence ID" value="XM_051189244.1"/>
</dbReference>
<comment type="similarity">
    <text evidence="2">Belongs to the PRAME family. LRRC14 subfamily.</text>
</comment>
<evidence type="ECO:0000313" key="9">
    <source>
        <dbReference type="EMBL" id="CAH6791103.1"/>
    </source>
</evidence>
<dbReference type="SUPFAM" id="SSF52047">
    <property type="entry name" value="RNI-like"/>
    <property type="match status" value="1"/>
</dbReference>
<dbReference type="EMBL" id="CALSGD010001443">
    <property type="protein sequence ID" value="CAH6791103.1"/>
    <property type="molecule type" value="Genomic_DNA"/>
</dbReference>
<evidence type="ECO:0000256" key="7">
    <source>
        <dbReference type="ARBA" id="ARBA00056349"/>
    </source>
</evidence>
<accession>A0AAU9ZHE2</accession>
<dbReference type="KEGG" id="prob:127225716"/>
<keyword evidence="5" id="KW-0433">Leucine-rich repeat</keyword>
<keyword evidence="10" id="KW-1185">Reference proteome</keyword>
<keyword evidence="6" id="KW-0677">Repeat</keyword>
<dbReference type="PANTHER" id="PTHR14224">
    <property type="entry name" value="SIMILAR TO PREFERENTIALLY EXPRESSED ANTIGEN IN MELANOMA-LIKE 3"/>
    <property type="match status" value="1"/>
</dbReference>